<dbReference type="AlphaFoldDB" id="A0A2K2G0N9"/>
<dbReference type="Proteomes" id="UP000236327">
    <property type="component" value="Unassembled WGS sequence"/>
</dbReference>
<name>A0A2K2G0N9_9SPHN</name>
<accession>A0A2K2G0N9</accession>
<evidence type="ECO:0000313" key="2">
    <source>
        <dbReference type="Proteomes" id="UP000236327"/>
    </source>
</evidence>
<organism evidence="1 2">
    <name type="scientific">Novosphingobium guangzhouense</name>
    <dbReference type="NCBI Taxonomy" id="1850347"/>
    <lineage>
        <taxon>Bacteria</taxon>
        <taxon>Pseudomonadati</taxon>
        <taxon>Pseudomonadota</taxon>
        <taxon>Alphaproteobacteria</taxon>
        <taxon>Sphingomonadales</taxon>
        <taxon>Sphingomonadaceae</taxon>
        <taxon>Novosphingobium</taxon>
    </lineage>
</organism>
<keyword evidence="2" id="KW-1185">Reference proteome</keyword>
<proteinExistence type="predicted"/>
<gene>
    <name evidence="1" type="ORF">A8V01_19550</name>
</gene>
<reference evidence="1 2" key="1">
    <citation type="submission" date="2016-05" db="EMBL/GenBank/DDBJ databases">
        <title>Complete genome sequence of Novosphingobium guangzhouense SA925(T).</title>
        <authorList>
            <person name="Sha S."/>
        </authorList>
    </citation>
    <scope>NUCLEOTIDE SEQUENCE [LARGE SCALE GENOMIC DNA]</scope>
    <source>
        <strain evidence="1 2">SA925</strain>
    </source>
</reference>
<protein>
    <submittedName>
        <fullName evidence="1">Uncharacterized protein</fullName>
    </submittedName>
</protein>
<dbReference type="EMBL" id="LYMM01000033">
    <property type="protein sequence ID" value="PNU04606.1"/>
    <property type="molecule type" value="Genomic_DNA"/>
</dbReference>
<evidence type="ECO:0000313" key="1">
    <source>
        <dbReference type="EMBL" id="PNU04606.1"/>
    </source>
</evidence>
<comment type="caution">
    <text evidence="1">The sequence shown here is derived from an EMBL/GenBank/DDBJ whole genome shotgun (WGS) entry which is preliminary data.</text>
</comment>
<sequence length="168" mass="17891">MYFDNGIMRRAQIGGAQIDNLTVNRLKIAGNSITSNIFHTAGDAYCPAGGTIDFLNTGFWNIGDEYDGSATVTVSFTIDATANYDAAAFVELFIDNGSGYRSAASQIIGISTNNGNTYWRVGGMMIGGTDGANVRVLARINSGKHTPRSEPRAMWVRNIALNIGGAAR</sequence>